<evidence type="ECO:0000313" key="2">
    <source>
        <dbReference type="Ensembl" id="ENSANIP00000017670.1"/>
    </source>
</evidence>
<reference evidence="2" key="1">
    <citation type="submission" date="2025-08" db="UniProtKB">
        <authorList>
            <consortium name="Ensembl"/>
        </authorList>
    </citation>
    <scope>IDENTIFICATION</scope>
</reference>
<dbReference type="Ensembl" id="ENSANIT00000018273.1">
    <property type="protein sequence ID" value="ENSANIP00000017670.1"/>
    <property type="gene ID" value="ENSANIG00000012006.1"/>
</dbReference>
<keyword evidence="1" id="KW-0812">Transmembrane</keyword>
<dbReference type="AlphaFoldDB" id="A0A8B9NDV3"/>
<organism evidence="2 3">
    <name type="scientific">Accipiter nisus</name>
    <name type="common">Eurasian sparrowhawk</name>
    <dbReference type="NCBI Taxonomy" id="211598"/>
    <lineage>
        <taxon>Eukaryota</taxon>
        <taxon>Metazoa</taxon>
        <taxon>Chordata</taxon>
        <taxon>Craniata</taxon>
        <taxon>Vertebrata</taxon>
        <taxon>Euteleostomi</taxon>
        <taxon>Archelosauria</taxon>
        <taxon>Archosauria</taxon>
        <taxon>Dinosauria</taxon>
        <taxon>Saurischia</taxon>
        <taxon>Theropoda</taxon>
        <taxon>Coelurosauria</taxon>
        <taxon>Aves</taxon>
        <taxon>Neognathae</taxon>
        <taxon>Neoaves</taxon>
        <taxon>Telluraves</taxon>
        <taxon>Accipitrimorphae</taxon>
        <taxon>Accipitriformes</taxon>
        <taxon>Accipitridae</taxon>
        <taxon>Accipitrinae</taxon>
        <taxon>Accipiter</taxon>
    </lineage>
</organism>
<proteinExistence type="predicted"/>
<evidence type="ECO:0000313" key="3">
    <source>
        <dbReference type="Proteomes" id="UP000694541"/>
    </source>
</evidence>
<reference evidence="2" key="2">
    <citation type="submission" date="2025-09" db="UniProtKB">
        <authorList>
            <consortium name="Ensembl"/>
        </authorList>
    </citation>
    <scope>IDENTIFICATION</scope>
</reference>
<dbReference type="Proteomes" id="UP000694541">
    <property type="component" value="Unplaced"/>
</dbReference>
<evidence type="ECO:0000256" key="1">
    <source>
        <dbReference type="SAM" id="Phobius"/>
    </source>
</evidence>
<keyword evidence="1" id="KW-1133">Transmembrane helix</keyword>
<name>A0A8B9NDV3_9AVES</name>
<accession>A0A8B9NDV3</accession>
<feature type="transmembrane region" description="Helical" evidence="1">
    <location>
        <begin position="99"/>
        <end position="124"/>
    </location>
</feature>
<keyword evidence="1" id="KW-0472">Membrane</keyword>
<keyword evidence="3" id="KW-1185">Reference proteome</keyword>
<sequence>AWHFLPSQLTAVSPPSLSRLQVPCAAGDISVMAGDGSRCCIFSFSRFQDFPQRSDCSAVLVYVLEKELVQRSTLQDKATMPPASCLQCSGKCLKESLKLFLKINCSIFIFGSWFLHIFLLSFCISKPFFRGRMSTNLQLKPRK</sequence>
<protein>
    <submittedName>
        <fullName evidence="2">Uncharacterized protein</fullName>
    </submittedName>
</protein>